<dbReference type="InterPro" id="IPR016024">
    <property type="entry name" value="ARM-type_fold"/>
</dbReference>
<name>A0ABQ3I3F4_9BACT</name>
<reference evidence="2" key="1">
    <citation type="journal article" date="2019" name="Int. J. Syst. Evol. Microbiol.">
        <title>The Global Catalogue of Microorganisms (GCM) 10K type strain sequencing project: providing services to taxonomists for standard genome sequencing and annotation.</title>
        <authorList>
            <consortium name="The Broad Institute Genomics Platform"/>
            <consortium name="The Broad Institute Genome Sequencing Center for Infectious Disease"/>
            <person name="Wu L."/>
            <person name="Ma J."/>
        </authorList>
    </citation>
    <scope>NUCLEOTIDE SEQUENCE [LARGE SCALE GENOMIC DNA]</scope>
    <source>
        <strain evidence="2">CGMCC 1.15111</strain>
    </source>
</reference>
<evidence type="ECO:0008006" key="3">
    <source>
        <dbReference type="Google" id="ProtNLM"/>
    </source>
</evidence>
<dbReference type="RefSeq" id="WP_189629573.1">
    <property type="nucleotide sequence ID" value="NZ_BNAG01000002.1"/>
</dbReference>
<dbReference type="Proteomes" id="UP000658258">
    <property type="component" value="Unassembled WGS sequence"/>
</dbReference>
<organism evidence="1 2">
    <name type="scientific">Roseivirga thermotolerans</name>
    <dbReference type="NCBI Taxonomy" id="1758176"/>
    <lineage>
        <taxon>Bacteria</taxon>
        <taxon>Pseudomonadati</taxon>
        <taxon>Bacteroidota</taxon>
        <taxon>Cytophagia</taxon>
        <taxon>Cytophagales</taxon>
        <taxon>Roseivirgaceae</taxon>
        <taxon>Roseivirga</taxon>
    </lineage>
</organism>
<keyword evidence="2" id="KW-1185">Reference proteome</keyword>
<sequence length="252" mass="28444">MNANKEIEQLIEKYFSGETSLEEEKQLQVFFQREDLPAELESYRQQILMAAELRKVRTELNDDDLFAKIEEASEAKEPKVVELKTSWQTWGLRVAAAIALVLVGFWVGERFSQNTEVSEIKEELALLKQQLSSNSASGRLQAVSQIKHAERPDEEMLITLFAVMKNDPNMHVRIKAVEALAKMGKQPGSVQALTGALLEENEPAAQIAIIEALVALQEKSAIESLEKLTEQDQVLKEVRDEAYIGIFKLKDM</sequence>
<comment type="caution">
    <text evidence="1">The sequence shown here is derived from an EMBL/GenBank/DDBJ whole genome shotgun (WGS) entry which is preliminary data.</text>
</comment>
<evidence type="ECO:0000313" key="2">
    <source>
        <dbReference type="Proteomes" id="UP000658258"/>
    </source>
</evidence>
<dbReference type="Gene3D" id="1.25.10.10">
    <property type="entry name" value="Leucine-rich Repeat Variant"/>
    <property type="match status" value="1"/>
</dbReference>
<dbReference type="EMBL" id="BNAG01000002">
    <property type="protein sequence ID" value="GHE60755.1"/>
    <property type="molecule type" value="Genomic_DNA"/>
</dbReference>
<proteinExistence type="predicted"/>
<accession>A0ABQ3I3F4</accession>
<protein>
    <recommendedName>
        <fullName evidence="3">HEAT repeat domain-containing protein</fullName>
    </recommendedName>
</protein>
<dbReference type="InterPro" id="IPR011989">
    <property type="entry name" value="ARM-like"/>
</dbReference>
<evidence type="ECO:0000313" key="1">
    <source>
        <dbReference type="EMBL" id="GHE60755.1"/>
    </source>
</evidence>
<dbReference type="Pfam" id="PF13646">
    <property type="entry name" value="HEAT_2"/>
    <property type="match status" value="1"/>
</dbReference>
<dbReference type="SUPFAM" id="SSF48371">
    <property type="entry name" value="ARM repeat"/>
    <property type="match status" value="1"/>
</dbReference>
<gene>
    <name evidence="1" type="ORF">GCM10011340_14580</name>
</gene>